<keyword evidence="8 10" id="KW-0472">Membrane</keyword>
<dbReference type="EMBL" id="CAJJDN010000010">
    <property type="protein sequence ID" value="CAD8056215.1"/>
    <property type="molecule type" value="Genomic_DNA"/>
</dbReference>
<keyword evidence="3 9" id="KW-0813">Transport</keyword>
<evidence type="ECO:0000256" key="3">
    <source>
        <dbReference type="ARBA" id="ARBA00022448"/>
    </source>
</evidence>
<dbReference type="GO" id="GO:0140021">
    <property type="term" value="P:mitochondrial ADP transmembrane transport"/>
    <property type="evidence" value="ECO:0007669"/>
    <property type="project" value="InterPro"/>
</dbReference>
<dbReference type="GO" id="GO:0005743">
    <property type="term" value="C:mitochondrial inner membrane"/>
    <property type="evidence" value="ECO:0007669"/>
    <property type="project" value="UniProtKB-SubCell"/>
</dbReference>
<dbReference type="InterPro" id="IPR018108">
    <property type="entry name" value="MCP_transmembrane"/>
</dbReference>
<sequence length="301" mass="34741">MCQATHDYNFQIFIDFLFGGSSGMIIKSIFCTFEELQFLSLKRTLYEKQNSNSGLFDGCKQAIQDGSLFRQIRKNNKIVQYSLMQALNFSIYDALNRKLLPDINEKQKLFKYFSCTLLNGGIAGIISLSIFYPLNYSKVRLVNNILKASKEKQTFWYTLNDMYKGFGLSGICIFLYRGIYFGGYDTGQYLLWGQEASLRNQLSLSNFLLALFVVSLSQTLVHPLDTIRKDLILQNSSSLQIVKLILKIKGFLDCVENIYKQEGLKGLFKGYFPVKIRHLGFASQLILYDKFQQLFNSKLYY</sequence>
<keyword evidence="4" id="KW-0677">Repeat</keyword>
<dbReference type="PROSITE" id="PS50920">
    <property type="entry name" value="SOLCAR"/>
    <property type="match status" value="2"/>
</dbReference>
<comment type="caution">
    <text evidence="11">The sequence shown here is derived from an EMBL/GenBank/DDBJ whole genome shotgun (WGS) entry which is preliminary data.</text>
</comment>
<dbReference type="PANTHER" id="PTHR45635">
    <property type="entry name" value="ADP,ATP CARRIER PROTEIN 1-RELATED-RELATED"/>
    <property type="match status" value="1"/>
</dbReference>
<dbReference type="GO" id="GO:1990544">
    <property type="term" value="P:mitochondrial ATP transmembrane transport"/>
    <property type="evidence" value="ECO:0007669"/>
    <property type="project" value="InterPro"/>
</dbReference>
<evidence type="ECO:0000256" key="1">
    <source>
        <dbReference type="ARBA" id="ARBA00004448"/>
    </source>
</evidence>
<keyword evidence="6 10" id="KW-1133">Transmembrane helix</keyword>
<dbReference type="Proteomes" id="UP000692954">
    <property type="component" value="Unassembled WGS sequence"/>
</dbReference>
<dbReference type="InterPro" id="IPR002113">
    <property type="entry name" value="ADT_euk_type"/>
</dbReference>
<evidence type="ECO:0000256" key="4">
    <source>
        <dbReference type="ARBA" id="ARBA00022737"/>
    </source>
</evidence>
<evidence type="ECO:0000256" key="5">
    <source>
        <dbReference type="ARBA" id="ARBA00022792"/>
    </source>
</evidence>
<gene>
    <name evidence="11" type="ORF">PSON_ATCC_30995.1.T0100124</name>
</gene>
<evidence type="ECO:0000256" key="8">
    <source>
        <dbReference type="PROSITE-ProRule" id="PRU00282"/>
    </source>
</evidence>
<comment type="subunit">
    <text evidence="10">Monomer.</text>
</comment>
<name>A0A8S1KQR9_9CILI</name>
<comment type="function">
    <text evidence="10">Catalyzes the exchange of ADP and ATP across the membrane.</text>
</comment>
<comment type="subcellular location">
    <subcellularLocation>
        <location evidence="10">Membrane</location>
        <topology evidence="10">Multi-pass membrane protein</topology>
    </subcellularLocation>
    <subcellularLocation>
        <location evidence="1">Mitochondrion inner membrane</location>
        <topology evidence="1">Multi-pass membrane protein</topology>
    </subcellularLocation>
</comment>
<dbReference type="Pfam" id="PF00153">
    <property type="entry name" value="Mito_carr"/>
    <property type="match status" value="2"/>
</dbReference>
<keyword evidence="7" id="KW-0496">Mitochondrion</keyword>
<proteinExistence type="inferred from homology"/>
<evidence type="ECO:0000256" key="10">
    <source>
        <dbReference type="RuleBase" id="RU368008"/>
    </source>
</evidence>
<dbReference type="PANTHER" id="PTHR45635:SF14">
    <property type="entry name" value="ADP_ATP TRANSLOCASE"/>
    <property type="match status" value="1"/>
</dbReference>
<feature type="transmembrane region" description="Helical" evidence="10">
    <location>
        <begin position="162"/>
        <end position="181"/>
    </location>
</feature>
<reference evidence="11" key="1">
    <citation type="submission" date="2021-01" db="EMBL/GenBank/DDBJ databases">
        <authorList>
            <consortium name="Genoscope - CEA"/>
            <person name="William W."/>
        </authorList>
    </citation>
    <scope>NUCLEOTIDE SEQUENCE</scope>
</reference>
<keyword evidence="8 9" id="KW-0812">Transmembrane</keyword>
<keyword evidence="5" id="KW-0999">Mitochondrion inner membrane</keyword>
<evidence type="ECO:0000313" key="12">
    <source>
        <dbReference type="Proteomes" id="UP000692954"/>
    </source>
</evidence>
<organism evidence="11 12">
    <name type="scientific">Paramecium sonneborni</name>
    <dbReference type="NCBI Taxonomy" id="65129"/>
    <lineage>
        <taxon>Eukaryota</taxon>
        <taxon>Sar</taxon>
        <taxon>Alveolata</taxon>
        <taxon>Ciliophora</taxon>
        <taxon>Intramacronucleata</taxon>
        <taxon>Oligohymenophorea</taxon>
        <taxon>Peniculida</taxon>
        <taxon>Parameciidae</taxon>
        <taxon>Paramecium</taxon>
    </lineage>
</organism>
<feature type="repeat" description="Solcar" evidence="8">
    <location>
        <begin position="111"/>
        <end position="190"/>
    </location>
</feature>
<feature type="transmembrane region" description="Helical" evidence="10">
    <location>
        <begin position="109"/>
        <end position="132"/>
    </location>
</feature>
<evidence type="ECO:0000256" key="2">
    <source>
        <dbReference type="ARBA" id="ARBA00006375"/>
    </source>
</evidence>
<evidence type="ECO:0000256" key="7">
    <source>
        <dbReference type="ARBA" id="ARBA00023128"/>
    </source>
</evidence>
<dbReference type="OrthoDB" id="297708at2759"/>
<evidence type="ECO:0000256" key="6">
    <source>
        <dbReference type="ARBA" id="ARBA00022989"/>
    </source>
</evidence>
<keyword evidence="12" id="KW-1185">Reference proteome</keyword>
<dbReference type="GO" id="GO:0005471">
    <property type="term" value="F:ATP:ADP antiporter activity"/>
    <property type="evidence" value="ECO:0007669"/>
    <property type="project" value="UniProtKB-UniRule"/>
</dbReference>
<evidence type="ECO:0000256" key="9">
    <source>
        <dbReference type="RuleBase" id="RU000488"/>
    </source>
</evidence>
<comment type="caution">
    <text evidence="10">Lacks conserved residue(s) required for the propagation of feature annotation.</text>
</comment>
<dbReference type="AlphaFoldDB" id="A0A8S1KQR9"/>
<protein>
    <recommendedName>
        <fullName evidence="10">ADP/ATP translocase</fullName>
    </recommendedName>
    <alternativeName>
        <fullName evidence="10">ADP,ATP carrier protein</fullName>
    </alternativeName>
</protein>
<comment type="similarity">
    <text evidence="2 9">Belongs to the mitochondrial carrier (TC 2.A.29) family.</text>
</comment>
<evidence type="ECO:0000313" key="11">
    <source>
        <dbReference type="EMBL" id="CAD8056215.1"/>
    </source>
</evidence>
<feature type="transmembrane region" description="Helical" evidence="10">
    <location>
        <begin position="202"/>
        <end position="221"/>
    </location>
</feature>
<accession>A0A8S1KQR9</accession>
<feature type="repeat" description="Solcar" evidence="8">
    <location>
        <begin position="201"/>
        <end position="294"/>
    </location>
</feature>